<evidence type="ECO:0000256" key="4">
    <source>
        <dbReference type="ARBA" id="ARBA00022723"/>
    </source>
</evidence>
<sequence>MPKQPTAIEGILQSYAWGGTQFLAEFLQQPNPSQGPQAELWLGAHPKGPAKVVGSETTLDVLIDENPQQMLGPTVAARFSATLPFLFKVLDVREMLSIQIHPTKAAAEAGFAREEAAGIPRTADHRNYRDPNHKPELGVALTDFYLLHGFRNPDEIRQTLQSVPGWQALEPYLRRGIPELYRYVMEAGQDRVDELLHPLAGQLRNTSGHDRSTPAFWARRALEQYTREGHYDRGIFSIYWFNIVHLRPGEGIFQDAGIPHAYLAGSCLELMANSDNVLRGGLTPKHIDVPELLAHIDCSAVTPQILQPAPGPGDWKHYPTPAPDFSLSLQDATAGDRVTADCPLGPAILLLLDGQVKHEASGLQLHTRQRAAFLPAGESYSFEVTADCRVYLAAVGEMPRLPKQ</sequence>
<evidence type="ECO:0000313" key="10">
    <source>
        <dbReference type="EMBL" id="MBC6993471.1"/>
    </source>
</evidence>
<dbReference type="PANTHER" id="PTHR10309">
    <property type="entry name" value="MANNOSE-6-PHOSPHATE ISOMERASE"/>
    <property type="match status" value="1"/>
</dbReference>
<comment type="similarity">
    <text evidence="2">Belongs to the mannose-6-phosphate isomerase type 1 family.</text>
</comment>
<dbReference type="InterPro" id="IPR016305">
    <property type="entry name" value="Mannose-6-P_Isomerase"/>
</dbReference>
<dbReference type="GO" id="GO:0009298">
    <property type="term" value="P:GDP-mannose biosynthetic process"/>
    <property type="evidence" value="ECO:0007669"/>
    <property type="project" value="InterPro"/>
</dbReference>
<dbReference type="GO" id="GO:0004476">
    <property type="term" value="F:mannose-6-phosphate isomerase activity"/>
    <property type="evidence" value="ECO:0007669"/>
    <property type="project" value="UniProtKB-EC"/>
</dbReference>
<evidence type="ECO:0000256" key="1">
    <source>
        <dbReference type="ARBA" id="ARBA00000757"/>
    </source>
</evidence>
<dbReference type="NCBIfam" id="TIGR00218">
    <property type="entry name" value="manA"/>
    <property type="match status" value="1"/>
</dbReference>
<dbReference type="PANTHER" id="PTHR10309:SF0">
    <property type="entry name" value="MANNOSE-6-PHOSPHATE ISOMERASE"/>
    <property type="match status" value="1"/>
</dbReference>
<dbReference type="GO" id="GO:0005829">
    <property type="term" value="C:cytosol"/>
    <property type="evidence" value="ECO:0007669"/>
    <property type="project" value="TreeGrafter"/>
</dbReference>
<keyword evidence="6 10" id="KW-0413">Isomerase</keyword>
<gene>
    <name evidence="10" type="primary">manA</name>
    <name evidence="10" type="ORF">H9S92_04820</name>
</gene>
<accession>A0A923PIT1</accession>
<comment type="cofactor">
    <cofactor evidence="8">
        <name>Zn(2+)</name>
        <dbReference type="ChEBI" id="CHEBI:29105"/>
    </cofactor>
    <text evidence="8">Binds 1 zinc ion per subunit.</text>
</comment>
<evidence type="ECO:0000259" key="9">
    <source>
        <dbReference type="Pfam" id="PF20511"/>
    </source>
</evidence>
<evidence type="ECO:0000256" key="8">
    <source>
        <dbReference type="PIRSR" id="PIRSR001480-2"/>
    </source>
</evidence>
<name>A0A923PIT1_9BACT</name>
<feature type="binding site" evidence="8">
    <location>
        <position position="136"/>
    </location>
    <ligand>
        <name>Zn(2+)</name>
        <dbReference type="ChEBI" id="CHEBI:29105"/>
    </ligand>
</feature>
<dbReference type="GO" id="GO:0008270">
    <property type="term" value="F:zinc ion binding"/>
    <property type="evidence" value="ECO:0007669"/>
    <property type="project" value="InterPro"/>
</dbReference>
<dbReference type="CDD" id="cd07011">
    <property type="entry name" value="cupin_PMI_type_I_N"/>
    <property type="match status" value="1"/>
</dbReference>
<evidence type="ECO:0000313" key="11">
    <source>
        <dbReference type="Proteomes" id="UP000650081"/>
    </source>
</evidence>
<comment type="caution">
    <text evidence="10">The sequence shown here is derived from an EMBL/GenBank/DDBJ whole genome shotgun (WGS) entry which is preliminary data.</text>
</comment>
<dbReference type="PRINTS" id="PR00714">
    <property type="entry name" value="MAN6PISMRASE"/>
</dbReference>
<evidence type="ECO:0000256" key="5">
    <source>
        <dbReference type="ARBA" id="ARBA00022833"/>
    </source>
</evidence>
<dbReference type="Gene3D" id="1.10.441.10">
    <property type="entry name" value="Phosphomannose Isomerase, domain 2"/>
    <property type="match status" value="1"/>
</dbReference>
<dbReference type="Pfam" id="PF20511">
    <property type="entry name" value="PMI_typeI_cat"/>
    <property type="match status" value="1"/>
</dbReference>
<dbReference type="InterPro" id="IPR046457">
    <property type="entry name" value="PMI_typeI_cat"/>
</dbReference>
<evidence type="ECO:0000256" key="7">
    <source>
        <dbReference type="PIRSR" id="PIRSR001480-1"/>
    </source>
</evidence>
<dbReference type="EMBL" id="JACSIT010000067">
    <property type="protein sequence ID" value="MBC6993471.1"/>
    <property type="molecule type" value="Genomic_DNA"/>
</dbReference>
<dbReference type="Proteomes" id="UP000650081">
    <property type="component" value="Unassembled WGS sequence"/>
</dbReference>
<feature type="binding site" evidence="8">
    <location>
        <position position="260"/>
    </location>
    <ligand>
        <name>Zn(2+)</name>
        <dbReference type="ChEBI" id="CHEBI:29105"/>
    </ligand>
</feature>
<keyword evidence="11" id="KW-1185">Reference proteome</keyword>
<organism evidence="10 11">
    <name type="scientific">Neolewinella lacunae</name>
    <dbReference type="NCBI Taxonomy" id="1517758"/>
    <lineage>
        <taxon>Bacteria</taxon>
        <taxon>Pseudomonadati</taxon>
        <taxon>Bacteroidota</taxon>
        <taxon>Saprospiria</taxon>
        <taxon>Saprospirales</taxon>
        <taxon>Lewinellaceae</taxon>
        <taxon>Neolewinella</taxon>
    </lineage>
</organism>
<feature type="binding site" evidence="8">
    <location>
        <position position="99"/>
    </location>
    <ligand>
        <name>Zn(2+)</name>
        <dbReference type="ChEBI" id="CHEBI:29105"/>
    </ligand>
</feature>
<dbReference type="PIRSF" id="PIRSF001480">
    <property type="entry name" value="Mannose-6-phosphate_isomerase"/>
    <property type="match status" value="1"/>
</dbReference>
<dbReference type="InterPro" id="IPR001250">
    <property type="entry name" value="Man6P_Isoase-1"/>
</dbReference>
<evidence type="ECO:0000256" key="6">
    <source>
        <dbReference type="ARBA" id="ARBA00023235"/>
    </source>
</evidence>
<comment type="catalytic activity">
    <reaction evidence="1">
        <text>D-mannose 6-phosphate = D-fructose 6-phosphate</text>
        <dbReference type="Rhea" id="RHEA:12356"/>
        <dbReference type="ChEBI" id="CHEBI:58735"/>
        <dbReference type="ChEBI" id="CHEBI:61527"/>
        <dbReference type="EC" id="5.3.1.8"/>
    </reaction>
</comment>
<proteinExistence type="inferred from homology"/>
<dbReference type="GO" id="GO:0005975">
    <property type="term" value="P:carbohydrate metabolic process"/>
    <property type="evidence" value="ECO:0007669"/>
    <property type="project" value="InterPro"/>
</dbReference>
<feature type="active site" evidence="7">
    <location>
        <position position="279"/>
    </location>
</feature>
<dbReference type="SUPFAM" id="SSF51182">
    <property type="entry name" value="RmlC-like cupins"/>
    <property type="match status" value="1"/>
</dbReference>
<dbReference type="Gene3D" id="2.60.120.10">
    <property type="entry name" value="Jelly Rolls"/>
    <property type="match status" value="2"/>
</dbReference>
<dbReference type="InterPro" id="IPR011051">
    <property type="entry name" value="RmlC_Cupin_sf"/>
</dbReference>
<reference evidence="10" key="1">
    <citation type="submission" date="2020-08" db="EMBL/GenBank/DDBJ databases">
        <title>Lewinella bacteria from marine environments.</title>
        <authorList>
            <person name="Zhong Y."/>
        </authorList>
    </citation>
    <scope>NUCLEOTIDE SEQUENCE</scope>
    <source>
        <strain evidence="10">KCTC 42187</strain>
    </source>
</reference>
<protein>
    <recommendedName>
        <fullName evidence="3">mannose-6-phosphate isomerase</fullName>
        <ecNumber evidence="3">5.3.1.8</ecNumber>
    </recommendedName>
</protein>
<feature type="binding site" evidence="8">
    <location>
        <position position="101"/>
    </location>
    <ligand>
        <name>Zn(2+)</name>
        <dbReference type="ChEBI" id="CHEBI:29105"/>
    </ligand>
</feature>
<dbReference type="RefSeq" id="WP_187465577.1">
    <property type="nucleotide sequence ID" value="NZ_JACSIT010000067.1"/>
</dbReference>
<keyword evidence="4 8" id="KW-0479">Metal-binding</keyword>
<dbReference type="AlphaFoldDB" id="A0A923PIT1"/>
<evidence type="ECO:0000256" key="2">
    <source>
        <dbReference type="ARBA" id="ARBA00010772"/>
    </source>
</evidence>
<dbReference type="InterPro" id="IPR014710">
    <property type="entry name" value="RmlC-like_jellyroll"/>
</dbReference>
<keyword evidence="5 8" id="KW-0862">Zinc</keyword>
<dbReference type="EC" id="5.3.1.8" evidence="3"/>
<feature type="domain" description="Phosphomannose isomerase type I catalytic" evidence="9">
    <location>
        <begin position="11"/>
        <end position="151"/>
    </location>
</feature>
<evidence type="ECO:0000256" key="3">
    <source>
        <dbReference type="ARBA" id="ARBA00011956"/>
    </source>
</evidence>
<dbReference type="PROSITE" id="PS00965">
    <property type="entry name" value="PMI_I_1"/>
    <property type="match status" value="1"/>
</dbReference>
<dbReference type="InterPro" id="IPR018050">
    <property type="entry name" value="Pmannose_isomerase-type1_CS"/>
</dbReference>